<dbReference type="PROSITE" id="PS50219">
    <property type="entry name" value="CNH"/>
    <property type="match status" value="1"/>
</dbReference>
<keyword evidence="1" id="KW-0344">Guanine-nucleotide releasing factor</keyword>
<accession>A0AAD2K7D1</accession>
<feature type="domain" description="CNH" evidence="4">
    <location>
        <begin position="326"/>
        <end position="612"/>
    </location>
</feature>
<dbReference type="Pfam" id="PF00780">
    <property type="entry name" value="CNH"/>
    <property type="match status" value="1"/>
</dbReference>
<reference evidence="5" key="1">
    <citation type="submission" date="2023-11" db="EMBL/GenBank/DDBJ databases">
        <authorList>
            <person name="De Vega J J."/>
            <person name="De Vega J J."/>
        </authorList>
    </citation>
    <scope>NUCLEOTIDE SEQUENCE</scope>
</reference>
<dbReference type="InterPro" id="IPR001180">
    <property type="entry name" value="CNH_dom"/>
</dbReference>
<protein>
    <recommendedName>
        <fullName evidence="4">CNH domain-containing protein</fullName>
    </recommendedName>
</protein>
<feature type="chain" id="PRO_5042137147" description="CNH domain-containing protein" evidence="3">
    <location>
        <begin position="23"/>
        <end position="630"/>
    </location>
</feature>
<feature type="region of interest" description="Disordered" evidence="2">
    <location>
        <begin position="239"/>
        <end position="258"/>
    </location>
</feature>
<evidence type="ECO:0000259" key="4">
    <source>
        <dbReference type="PROSITE" id="PS50219"/>
    </source>
</evidence>
<evidence type="ECO:0000313" key="6">
    <source>
        <dbReference type="Proteomes" id="UP001295794"/>
    </source>
</evidence>
<name>A0AAD2K7D1_9AGAR</name>
<dbReference type="GO" id="GO:0005085">
    <property type="term" value="F:guanyl-nucleotide exchange factor activity"/>
    <property type="evidence" value="ECO:0007669"/>
    <property type="project" value="UniProtKB-KW"/>
</dbReference>
<dbReference type="EMBL" id="CAVNYO010000466">
    <property type="protein sequence ID" value="CAK5283240.1"/>
    <property type="molecule type" value="Genomic_DNA"/>
</dbReference>
<dbReference type="SMART" id="SM00036">
    <property type="entry name" value="CNH"/>
    <property type="match status" value="1"/>
</dbReference>
<dbReference type="AlphaFoldDB" id="A0AAD2K7D1"/>
<evidence type="ECO:0000313" key="5">
    <source>
        <dbReference type="EMBL" id="CAK5283240.1"/>
    </source>
</evidence>
<dbReference type="PANTHER" id="PTHR46572:SF1">
    <property type="entry name" value="RHO1 GUANINE NUCLEOTIDE EXCHANGE FACTOR TUS1"/>
    <property type="match status" value="1"/>
</dbReference>
<keyword evidence="6" id="KW-1185">Reference proteome</keyword>
<evidence type="ECO:0000256" key="1">
    <source>
        <dbReference type="ARBA" id="ARBA00022658"/>
    </source>
</evidence>
<evidence type="ECO:0000256" key="2">
    <source>
        <dbReference type="SAM" id="MobiDB-lite"/>
    </source>
</evidence>
<feature type="signal peptide" evidence="3">
    <location>
        <begin position="1"/>
        <end position="22"/>
    </location>
</feature>
<sequence length="630" mass="69729">MLLRSLSFSIALRLLLPALAQGQHELVVPTDLDCPRGSAPSFVHNNYAFLAPAHEFIHITQSFFNLSWYGANATVVTGKNNVPGATRSGSFAGASFNETLLSYRKDTTSPSPSFLEYTYRGQPGPFVNPTQPWFSVQAQGYIERFRFTGICAKRATLVEVTTHVCSSNQVLAYNYVTQFHDAVLPALGAGLRAPILSGDCPSNLHFKLQTDDLVQSPALSASSQSKSWTNLRQKFMHVLPRPGEDTPHTSSSRPGAAAPIIHPLPTRLTELVSTEIYEQVITYCTDKATLLACMRVCRAWVPRARFILFSRVICRPRVVIPSGTTGSPVSCVALYRGPDSDVEELIHGNSDGVYHSSSRRMLLKIKHVSQMAILVEYDLFLCLADGLFSTLPLHRLLSGHAHEHDLTVLSKHVHAFDVLRDGAKAQVCVRKGSSRNGIIKVFETRRGVSSGQGAGQPAAREMFVPSGIHSLRQATMNMLVVGLQGTGGFEVIHVQTAETQSLLDPDDFTLKFVFRNKSLRALECIRTRDQERFLVCYDKFGLFVNLHGNQLSEPPMMRWSEDSPPIYFALKEPYLLAFTSTCLYVWWTETGGCKQTVLGQYTLLNAVGRDERIFLMAHGSGDVVELVFNS</sequence>
<dbReference type="PANTHER" id="PTHR46572">
    <property type="entry name" value="RHO1 GDP-GTP EXCHANGE PROTEIN 1-RELATED"/>
    <property type="match status" value="1"/>
</dbReference>
<dbReference type="InterPro" id="IPR052233">
    <property type="entry name" value="Rho-type_GEFs"/>
</dbReference>
<dbReference type="Proteomes" id="UP001295794">
    <property type="component" value="Unassembled WGS sequence"/>
</dbReference>
<comment type="caution">
    <text evidence="5">The sequence shown here is derived from an EMBL/GenBank/DDBJ whole genome shotgun (WGS) entry which is preliminary data.</text>
</comment>
<proteinExistence type="predicted"/>
<organism evidence="5 6">
    <name type="scientific">Mycena citricolor</name>
    <dbReference type="NCBI Taxonomy" id="2018698"/>
    <lineage>
        <taxon>Eukaryota</taxon>
        <taxon>Fungi</taxon>
        <taxon>Dikarya</taxon>
        <taxon>Basidiomycota</taxon>
        <taxon>Agaricomycotina</taxon>
        <taxon>Agaricomycetes</taxon>
        <taxon>Agaricomycetidae</taxon>
        <taxon>Agaricales</taxon>
        <taxon>Marasmiineae</taxon>
        <taxon>Mycenaceae</taxon>
        <taxon>Mycena</taxon>
    </lineage>
</organism>
<keyword evidence="3" id="KW-0732">Signal</keyword>
<evidence type="ECO:0000256" key="3">
    <source>
        <dbReference type="SAM" id="SignalP"/>
    </source>
</evidence>
<gene>
    <name evidence="5" type="ORF">MYCIT1_LOCUS35627</name>
</gene>